<dbReference type="Pfam" id="PF00675">
    <property type="entry name" value="Peptidase_M16"/>
    <property type="match status" value="1"/>
</dbReference>
<dbReference type="EnsemblMetazoa" id="MESCA009100-RA">
    <property type="protein sequence ID" value="MESCA009100-PA"/>
    <property type="gene ID" value="MESCA009100"/>
</dbReference>
<dbReference type="PANTHER" id="PTHR43690">
    <property type="entry name" value="NARDILYSIN"/>
    <property type="match status" value="1"/>
</dbReference>
<dbReference type="Gene3D" id="3.30.830.10">
    <property type="entry name" value="Metalloenzyme, LuxS/M16 peptidase-like"/>
    <property type="match status" value="1"/>
</dbReference>
<dbReference type="GO" id="GO:0043171">
    <property type="term" value="P:peptide catabolic process"/>
    <property type="evidence" value="ECO:0007669"/>
    <property type="project" value="TreeGrafter"/>
</dbReference>
<dbReference type="STRING" id="36166.T1GZ10"/>
<comment type="similarity">
    <text evidence="1">Belongs to the peptidase M16 family.</text>
</comment>
<dbReference type="GO" id="GO:0004222">
    <property type="term" value="F:metalloendopeptidase activity"/>
    <property type="evidence" value="ECO:0007669"/>
    <property type="project" value="TreeGrafter"/>
</dbReference>
<evidence type="ECO:0000256" key="4">
    <source>
        <dbReference type="ARBA" id="ARBA00022801"/>
    </source>
</evidence>
<dbReference type="EMBL" id="CAQQ02170433">
    <property type="status" value="NOT_ANNOTATED_CDS"/>
    <property type="molecule type" value="Genomic_DNA"/>
</dbReference>
<accession>T1GZ10</accession>
<reference evidence="8" key="2">
    <citation type="submission" date="2015-06" db="UniProtKB">
        <authorList>
            <consortium name="EnsemblMetazoa"/>
        </authorList>
    </citation>
    <scope>IDENTIFICATION</scope>
</reference>
<keyword evidence="5" id="KW-0862">Zinc</keyword>
<evidence type="ECO:0000256" key="2">
    <source>
        <dbReference type="ARBA" id="ARBA00022670"/>
    </source>
</evidence>
<evidence type="ECO:0000313" key="9">
    <source>
        <dbReference type="Proteomes" id="UP000015102"/>
    </source>
</evidence>
<feature type="domain" description="Peptidase M16 N-terminal" evidence="7">
    <location>
        <begin position="1"/>
        <end position="115"/>
    </location>
</feature>
<evidence type="ECO:0000256" key="6">
    <source>
        <dbReference type="ARBA" id="ARBA00023049"/>
    </source>
</evidence>
<evidence type="ECO:0000256" key="5">
    <source>
        <dbReference type="ARBA" id="ARBA00022833"/>
    </source>
</evidence>
<reference evidence="9" key="1">
    <citation type="submission" date="2013-02" db="EMBL/GenBank/DDBJ databases">
        <authorList>
            <person name="Hughes D."/>
        </authorList>
    </citation>
    <scope>NUCLEOTIDE SEQUENCE</scope>
    <source>
        <strain>Durham</strain>
        <strain evidence="9">NC isolate 2 -- Noor lab</strain>
    </source>
</reference>
<protein>
    <recommendedName>
        <fullName evidence="7">Peptidase M16 N-terminal domain-containing protein</fullName>
    </recommendedName>
</protein>
<dbReference type="GO" id="GO:0046872">
    <property type="term" value="F:metal ion binding"/>
    <property type="evidence" value="ECO:0007669"/>
    <property type="project" value="UniProtKB-KW"/>
</dbReference>
<dbReference type="GO" id="GO:0051603">
    <property type="term" value="P:proteolysis involved in protein catabolic process"/>
    <property type="evidence" value="ECO:0007669"/>
    <property type="project" value="TreeGrafter"/>
</dbReference>
<keyword evidence="2" id="KW-0645">Protease</keyword>
<keyword evidence="4" id="KW-0378">Hydrolase</keyword>
<organism evidence="8 9">
    <name type="scientific">Megaselia scalaris</name>
    <name type="common">Humpbacked fly</name>
    <name type="synonym">Phora scalaris</name>
    <dbReference type="NCBI Taxonomy" id="36166"/>
    <lineage>
        <taxon>Eukaryota</taxon>
        <taxon>Metazoa</taxon>
        <taxon>Ecdysozoa</taxon>
        <taxon>Arthropoda</taxon>
        <taxon>Hexapoda</taxon>
        <taxon>Insecta</taxon>
        <taxon>Pterygota</taxon>
        <taxon>Neoptera</taxon>
        <taxon>Endopterygota</taxon>
        <taxon>Diptera</taxon>
        <taxon>Brachycera</taxon>
        <taxon>Muscomorpha</taxon>
        <taxon>Platypezoidea</taxon>
        <taxon>Phoridae</taxon>
        <taxon>Megaseliini</taxon>
        <taxon>Megaselia</taxon>
    </lineage>
</organism>
<dbReference type="GO" id="GO:0005739">
    <property type="term" value="C:mitochondrion"/>
    <property type="evidence" value="ECO:0007669"/>
    <property type="project" value="TreeGrafter"/>
</dbReference>
<dbReference type="Proteomes" id="UP000015102">
    <property type="component" value="Unassembled WGS sequence"/>
</dbReference>
<proteinExistence type="inferred from homology"/>
<name>T1GZ10_MEGSC</name>
<keyword evidence="9" id="KW-1185">Reference proteome</keyword>
<dbReference type="PANTHER" id="PTHR43690:SF18">
    <property type="entry name" value="INSULIN-DEGRADING ENZYME-RELATED"/>
    <property type="match status" value="1"/>
</dbReference>
<sequence>MSDPENVNGLAHFCEHMLFLGTEKYPDEYEYTNYLSKNGGTSNAVTYPTMTKYYFKVAPDKLDGALDRFAQFFIAPLFTESATDREIKAVNSEHEKNLATDVWRIRQVQKHLAADEHPYR</sequence>
<dbReference type="SUPFAM" id="SSF63411">
    <property type="entry name" value="LuxS/MPP-like metallohydrolase"/>
    <property type="match status" value="1"/>
</dbReference>
<keyword evidence="6" id="KW-0482">Metalloprotease</keyword>
<evidence type="ECO:0000256" key="1">
    <source>
        <dbReference type="ARBA" id="ARBA00007261"/>
    </source>
</evidence>
<dbReference type="InterPro" id="IPR011765">
    <property type="entry name" value="Pept_M16_N"/>
</dbReference>
<evidence type="ECO:0000259" key="7">
    <source>
        <dbReference type="Pfam" id="PF00675"/>
    </source>
</evidence>
<dbReference type="HOGENOM" id="CLU_2055586_0_0_1"/>
<dbReference type="InterPro" id="IPR011249">
    <property type="entry name" value="Metalloenz_LuxS/M16"/>
</dbReference>
<dbReference type="InterPro" id="IPR050626">
    <property type="entry name" value="Peptidase_M16"/>
</dbReference>
<dbReference type="GO" id="GO:0005829">
    <property type="term" value="C:cytosol"/>
    <property type="evidence" value="ECO:0007669"/>
    <property type="project" value="TreeGrafter"/>
</dbReference>
<dbReference type="OMA" id="TDVWRIR"/>
<dbReference type="AlphaFoldDB" id="T1GZ10"/>
<evidence type="ECO:0000313" key="8">
    <source>
        <dbReference type="EnsemblMetazoa" id="MESCA009100-PA"/>
    </source>
</evidence>
<keyword evidence="3" id="KW-0479">Metal-binding</keyword>
<evidence type="ECO:0000256" key="3">
    <source>
        <dbReference type="ARBA" id="ARBA00022723"/>
    </source>
</evidence>